<dbReference type="KEGG" id="rhs:A3Q41_01925"/>
<dbReference type="EC" id="3.5.2.6" evidence="3"/>
<feature type="domain" description="NTF2-like N-terminal transpeptidase" evidence="8">
    <location>
        <begin position="43"/>
        <end position="150"/>
    </location>
</feature>
<dbReference type="Pfam" id="PF05223">
    <property type="entry name" value="MecA_N"/>
    <property type="match status" value="1"/>
</dbReference>
<name>A0A143QK99_RHOFA</name>
<dbReference type="GO" id="GO:0008800">
    <property type="term" value="F:beta-lactamase activity"/>
    <property type="evidence" value="ECO:0007669"/>
    <property type="project" value="UniProtKB-EC"/>
</dbReference>
<dbReference type="GO" id="GO:0071555">
    <property type="term" value="P:cell wall organization"/>
    <property type="evidence" value="ECO:0007669"/>
    <property type="project" value="TreeGrafter"/>
</dbReference>
<keyword evidence="7" id="KW-0472">Membrane</keyword>
<organism evidence="9 10">
    <name type="scientific">Rhodococcoides fascians</name>
    <name type="common">Rhodococcus fascians</name>
    <dbReference type="NCBI Taxonomy" id="1828"/>
    <lineage>
        <taxon>Bacteria</taxon>
        <taxon>Bacillati</taxon>
        <taxon>Actinomycetota</taxon>
        <taxon>Actinomycetes</taxon>
        <taxon>Mycobacteriales</taxon>
        <taxon>Nocardiaceae</taxon>
        <taxon>Rhodococcoides</taxon>
    </lineage>
</organism>
<keyword evidence="7" id="KW-1133">Transmembrane helix</keyword>
<evidence type="ECO:0000313" key="9">
    <source>
        <dbReference type="EMBL" id="AMY23228.1"/>
    </source>
</evidence>
<reference evidence="9 10" key="1">
    <citation type="journal article" date="2016" name="Genome Announc.">
        <title>Complete Genome and Plasmid Sequences for Rhodococcus fascians D188 and Draft Sequences for Rhodococcus Isolates PBTS 1 and PBTS 2.</title>
        <authorList>
            <person name="Stamler R.A."/>
            <person name="Vereecke D."/>
            <person name="Zhang Y."/>
            <person name="Schilkey F."/>
            <person name="Devitt N."/>
            <person name="Randall J.J."/>
        </authorList>
    </citation>
    <scope>NUCLEOTIDE SEQUENCE [LARGE SCALE GENOMIC DNA]</scope>
    <source>
        <strain evidence="9 10">PBTS2</strain>
    </source>
</reference>
<reference evidence="10" key="2">
    <citation type="submission" date="2016-04" db="EMBL/GenBank/DDBJ databases">
        <title>Complete Genome and Plasmid Sequences for Rhodococcus fascians D188 and Draft Sequences for Rhodococcus spp. Isolates PBTS 1 and PBTS 2.</title>
        <authorList>
            <person name="Stamer R."/>
            <person name="Vereecke D."/>
            <person name="Zhang Y."/>
            <person name="Schilkey F."/>
            <person name="Devitt N."/>
            <person name="Randall J."/>
        </authorList>
    </citation>
    <scope>NUCLEOTIDE SEQUENCE [LARGE SCALE GENOMIC DNA]</scope>
    <source>
        <strain evidence="10">PBTS2</strain>
    </source>
</reference>
<dbReference type="PANTHER" id="PTHR30627">
    <property type="entry name" value="PEPTIDOGLYCAN D,D-TRANSPEPTIDASE"/>
    <property type="match status" value="1"/>
</dbReference>
<evidence type="ECO:0000256" key="6">
    <source>
        <dbReference type="ARBA" id="ARBA00023251"/>
    </source>
</evidence>
<proteinExistence type="inferred from homology"/>
<evidence type="ECO:0000256" key="5">
    <source>
        <dbReference type="ARBA" id="ARBA00022801"/>
    </source>
</evidence>
<dbReference type="InterPro" id="IPR012338">
    <property type="entry name" value="Beta-lactam/transpept-like"/>
</dbReference>
<accession>A0A143QK99</accession>
<evidence type="ECO:0000259" key="8">
    <source>
        <dbReference type="Pfam" id="PF05223"/>
    </source>
</evidence>
<keyword evidence="10" id="KW-1185">Reference proteome</keyword>
<dbReference type="RefSeq" id="WP_176456782.1">
    <property type="nucleotide sequence ID" value="NZ_CP015220.1"/>
</dbReference>
<dbReference type="GO" id="GO:0005886">
    <property type="term" value="C:plasma membrane"/>
    <property type="evidence" value="ECO:0007669"/>
    <property type="project" value="TreeGrafter"/>
</dbReference>
<protein>
    <recommendedName>
        <fullName evidence="3">beta-lactamase</fullName>
        <ecNumber evidence="3">3.5.2.6</ecNumber>
    </recommendedName>
</protein>
<dbReference type="GO" id="GO:0046677">
    <property type="term" value="P:response to antibiotic"/>
    <property type="evidence" value="ECO:0007669"/>
    <property type="project" value="UniProtKB-KW"/>
</dbReference>
<evidence type="ECO:0000256" key="1">
    <source>
        <dbReference type="ARBA" id="ARBA00001526"/>
    </source>
</evidence>
<dbReference type="Proteomes" id="UP000076038">
    <property type="component" value="Chromosome"/>
</dbReference>
<dbReference type="SUPFAM" id="SSF56601">
    <property type="entry name" value="beta-lactamase/transpeptidase-like"/>
    <property type="match status" value="1"/>
</dbReference>
<keyword evidence="7" id="KW-0812">Transmembrane</keyword>
<dbReference type="EMBL" id="CP015220">
    <property type="protein sequence ID" value="AMY23228.1"/>
    <property type="molecule type" value="Genomic_DNA"/>
</dbReference>
<feature type="transmembrane region" description="Helical" evidence="7">
    <location>
        <begin position="15"/>
        <end position="34"/>
    </location>
</feature>
<evidence type="ECO:0000256" key="2">
    <source>
        <dbReference type="ARBA" id="ARBA00007898"/>
    </source>
</evidence>
<keyword evidence="4" id="KW-0732">Signal</keyword>
<keyword evidence="6" id="KW-0046">Antibiotic resistance</keyword>
<dbReference type="PANTHER" id="PTHR30627:SF6">
    <property type="entry name" value="BETA-LACTAMASE YBXI-RELATED"/>
    <property type="match status" value="1"/>
</dbReference>
<dbReference type="InterPro" id="IPR050515">
    <property type="entry name" value="Beta-lactam/transpept"/>
</dbReference>
<evidence type="ECO:0000313" key="10">
    <source>
        <dbReference type="Proteomes" id="UP000076038"/>
    </source>
</evidence>
<comment type="catalytic activity">
    <reaction evidence="1">
        <text>a beta-lactam + H2O = a substituted beta-amino acid</text>
        <dbReference type="Rhea" id="RHEA:20401"/>
        <dbReference type="ChEBI" id="CHEBI:15377"/>
        <dbReference type="ChEBI" id="CHEBI:35627"/>
        <dbReference type="ChEBI" id="CHEBI:140347"/>
        <dbReference type="EC" id="3.5.2.6"/>
    </reaction>
</comment>
<dbReference type="PATRIC" id="fig|1653479.3.peg.1947"/>
<sequence>MSRVRRGPRKVRGRYLVAVAASATLSVSAVFWMVDRPPSEAEVLVSKFVDALDNRDVAAAAALTTYPNAATAALNQMFDGLSADGRSTGDFDLTQYMDLSDESGFFTLASAWNFGEGKDWKYSAQGATKKLSVGWRIAWDPATLVPDLTSGGSVRYTRTDAAPPLIFDSANNVLMSERTINAISLDPAQISDPAASTQQLADVIDVVAPLITSESLLKELDSAHGAPITAVTLRDDDFAVLEDDLRAVPGVVVAPQPKLIVDDRRITSPVLDSLRAAWQSGRDATAGWAVDTYTVDGTGERRVGFQGPGGPDLHATLDPRVQLAAENAVVMAGTSASIVAVSTSTGAILGAAQNSYANEQGDVVFAGSYPAGTASELIKAVQADRGDDSAEDAAARLGLGIHYAMPGLDAYTGTPADSRSAIDGIRNVSTASGAEATVTPFGLAQMAAAISRGSAPTPAIVAGQTAVADRAAEPMGPDAAARLREIVAASSNSSGLDTFDGVQGFAGESGDDRFVLATSGDVAFAVYIEDADGGDQAVRMTSRLLQEMANPVE</sequence>
<evidence type="ECO:0000256" key="3">
    <source>
        <dbReference type="ARBA" id="ARBA00012865"/>
    </source>
</evidence>
<gene>
    <name evidence="9" type="ORF">A3Q41_01925</name>
</gene>
<evidence type="ECO:0000256" key="4">
    <source>
        <dbReference type="ARBA" id="ARBA00022729"/>
    </source>
</evidence>
<dbReference type="Gene3D" id="3.40.710.10">
    <property type="entry name" value="DD-peptidase/beta-lactamase superfamily"/>
    <property type="match status" value="1"/>
</dbReference>
<keyword evidence="5" id="KW-0378">Hydrolase</keyword>
<dbReference type="InterPro" id="IPR007887">
    <property type="entry name" value="MecA_N"/>
</dbReference>
<comment type="similarity">
    <text evidence="2">Belongs to the class-D beta-lactamase family.</text>
</comment>
<evidence type="ECO:0000256" key="7">
    <source>
        <dbReference type="SAM" id="Phobius"/>
    </source>
</evidence>
<dbReference type="AlphaFoldDB" id="A0A143QK99"/>
<dbReference type="GO" id="GO:0008658">
    <property type="term" value="F:penicillin binding"/>
    <property type="evidence" value="ECO:0007669"/>
    <property type="project" value="TreeGrafter"/>
</dbReference>